<dbReference type="SUPFAM" id="SSF140746">
    <property type="entry name" value="SipA N-terminal domain-like"/>
    <property type="match status" value="1"/>
</dbReference>
<feature type="domain" description="Salmonella invasion protein A N-terminal" evidence="7">
    <location>
        <begin position="52"/>
        <end position="261"/>
    </location>
</feature>
<dbReference type="InterPro" id="IPR015138">
    <property type="entry name" value="SipA_N"/>
</dbReference>
<keyword evidence="5" id="KW-0009">Actin-binding</keyword>
<dbReference type="GO" id="GO:0003779">
    <property type="term" value="F:actin binding"/>
    <property type="evidence" value="ECO:0007669"/>
    <property type="project" value="UniProtKB-KW"/>
</dbReference>
<name>A0A1W0D9I8_9NEIS</name>
<evidence type="ECO:0000256" key="1">
    <source>
        <dbReference type="ARBA" id="ARBA00004613"/>
    </source>
</evidence>
<proteinExistence type="inferred from homology"/>
<feature type="region of interest" description="Disordered" evidence="6">
    <location>
        <begin position="262"/>
        <end position="415"/>
    </location>
</feature>
<dbReference type="Pfam" id="PF09052">
    <property type="entry name" value="SipA"/>
    <property type="match status" value="1"/>
</dbReference>
<dbReference type="EMBL" id="MUKV01000002">
    <property type="protein sequence ID" value="OQS43685.1"/>
    <property type="molecule type" value="Genomic_DNA"/>
</dbReference>
<dbReference type="GO" id="GO:0005576">
    <property type="term" value="C:extracellular region"/>
    <property type="evidence" value="ECO:0007669"/>
    <property type="project" value="UniProtKB-SubCell"/>
</dbReference>
<evidence type="ECO:0000256" key="3">
    <source>
        <dbReference type="ARBA" id="ARBA00022525"/>
    </source>
</evidence>
<dbReference type="Gene3D" id="1.10.4150.10">
    <property type="entry name" value="SipA N-terminal domain-like"/>
    <property type="match status" value="1"/>
</dbReference>
<feature type="compositionally biased region" description="Polar residues" evidence="6">
    <location>
        <begin position="613"/>
        <end position="628"/>
    </location>
</feature>
<dbReference type="RefSeq" id="WP_081554515.1">
    <property type="nucleotide sequence ID" value="NZ_MUKV01000002.1"/>
</dbReference>
<reference evidence="8 9" key="1">
    <citation type="submission" date="2017-02" db="EMBL/GenBank/DDBJ databases">
        <title>Chromobacterium haemolyticum H5244.</title>
        <authorList>
            <person name="Gulvik C.A."/>
        </authorList>
    </citation>
    <scope>NUCLEOTIDE SEQUENCE [LARGE SCALE GENOMIC DNA]</scope>
    <source>
        <strain evidence="8 9">H5244</strain>
    </source>
</reference>
<evidence type="ECO:0000313" key="8">
    <source>
        <dbReference type="EMBL" id="OQS43685.1"/>
    </source>
</evidence>
<comment type="caution">
    <text evidence="8">The sequence shown here is derived from an EMBL/GenBank/DDBJ whole genome shotgun (WGS) entry which is preliminary data.</text>
</comment>
<accession>A0A1W0D9I8</accession>
<evidence type="ECO:0000256" key="5">
    <source>
        <dbReference type="ARBA" id="ARBA00023203"/>
    </source>
</evidence>
<evidence type="ECO:0000259" key="7">
    <source>
        <dbReference type="Pfam" id="PF09052"/>
    </source>
</evidence>
<feature type="compositionally biased region" description="Low complexity" evidence="6">
    <location>
        <begin position="313"/>
        <end position="327"/>
    </location>
</feature>
<dbReference type="AlphaFoldDB" id="A0A1W0D9I8"/>
<comment type="similarity">
    <text evidence="2">Belongs to the SipA/IpaA family.</text>
</comment>
<feature type="compositionally biased region" description="Polar residues" evidence="6">
    <location>
        <begin position="348"/>
        <end position="359"/>
    </location>
</feature>
<organism evidence="8 9">
    <name type="scientific">Chromobacterium haemolyticum</name>
    <dbReference type="NCBI Taxonomy" id="394935"/>
    <lineage>
        <taxon>Bacteria</taxon>
        <taxon>Pseudomonadati</taxon>
        <taxon>Pseudomonadota</taxon>
        <taxon>Betaproteobacteria</taxon>
        <taxon>Neisseriales</taxon>
        <taxon>Chromobacteriaceae</taxon>
        <taxon>Chromobacterium</taxon>
    </lineage>
</organism>
<evidence type="ECO:0000256" key="4">
    <source>
        <dbReference type="ARBA" id="ARBA00023026"/>
    </source>
</evidence>
<comment type="subcellular location">
    <subcellularLocation>
        <location evidence="1">Secreted</location>
    </subcellularLocation>
</comment>
<evidence type="ECO:0000256" key="2">
    <source>
        <dbReference type="ARBA" id="ARBA00010123"/>
    </source>
</evidence>
<keyword evidence="4" id="KW-0843">Virulence</keyword>
<feature type="compositionally biased region" description="Low complexity" evidence="6">
    <location>
        <begin position="368"/>
        <end position="382"/>
    </location>
</feature>
<sequence length="892" mass="95131">MPITGASPLLTRSLSMPADASRRPATPLSERFSGGRSSAAMPARRHSVSDPASFKAQHTRDSVAALFAASTDAKALDKLYLASPNVYAKLEIEEFAKVYAQLKQQPDLSPQDAKSLDDLAQQYTARILKDGLGAKSAFGPWTQSTNKQYQLRNQLEHKLALLAHQHCGGDTMKLGNDFMQREVSTFILSYVETQLGRSLDAATGEQVMELVDSAAKLAFDALRQSRGEMLGLSGTSLGRQARDLDTVAILPQLLRSVLAGLGQETPPRATPDLPDAPKGPDAPKPDPSAAPAGGPNITINVGGINIDNSVNITGSGNTSDSGNSSRSQRPARVGRDPNRLVQRLNLKMHQQQQGAQRGSESGDEQTRRAAASGDGAGRSFRSMETQTEATGGRDGTSRTTEVQTPVTDLGTSRITVSSTDAERVVIPADASTQADDTAAASPLSFKLWRSSFPEVVLKSVIYQSDANKAAGALAQDIRTAMLLDSRSELDRGPLVQARDAFLPKPGSSEDEKLYGAAMSETAWQHLQQGLEQHPQQAQLRGQILKTARLTSIGKFEGDKDCVIRRLLNWASVQAPAAGQATTGAGRRVEGVLRRDPFNVQNLSSQPVAHAATAQRSQPLTAPTRTDTPPVQADGGVEPAHVEPKAMDLRRQAFLQGMLNGATAAPAAQEVERLQSARPDLEAAEPSTEYFSPVIMNESTVKVAELRKNKGLEQLSVNTSLMDGLSGASKPADSMPAELTSMRFQPVTMSKLGVKVAELRRNKALDQLSASQALMDGLRAALKPVDDTPIETQQSWGSLLVEALSEGALKQQAALPETLRQALSTHPQRLVLAEFAQRLRDQTNLCPSVAGGPYPLVGALLEGLGVSAKAPSRVITTVDGKYFDVSGVKGAAQ</sequence>
<dbReference type="InterPro" id="IPR023225">
    <property type="entry name" value="SipA_chaperone-bd"/>
</dbReference>
<evidence type="ECO:0000313" key="9">
    <source>
        <dbReference type="Proteomes" id="UP000192721"/>
    </source>
</evidence>
<feature type="region of interest" description="Disordered" evidence="6">
    <location>
        <begin position="603"/>
        <end position="637"/>
    </location>
</feature>
<evidence type="ECO:0000256" key="6">
    <source>
        <dbReference type="SAM" id="MobiDB-lite"/>
    </source>
</evidence>
<feature type="region of interest" description="Disordered" evidence="6">
    <location>
        <begin position="12"/>
        <end position="55"/>
    </location>
</feature>
<dbReference type="Proteomes" id="UP000192721">
    <property type="component" value="Unassembled WGS sequence"/>
</dbReference>
<keyword evidence="3" id="KW-0964">Secreted</keyword>
<dbReference type="Gene3D" id="1.10.4110.10">
    <property type="entry name" value="Salmonella invasion protein A, C-terminal actin-binding domain"/>
    <property type="match status" value="2"/>
</dbReference>
<feature type="compositionally biased region" description="Polar residues" evidence="6">
    <location>
        <begin position="397"/>
        <end position="415"/>
    </location>
</feature>
<gene>
    <name evidence="8" type="ORF">B0T45_02965</name>
</gene>
<dbReference type="InterPro" id="IPR023224">
    <property type="entry name" value="SipA_actin-bd_C_sf"/>
</dbReference>
<protein>
    <recommendedName>
        <fullName evidence="7">Salmonella invasion protein A N-terminal domain-containing protein</fullName>
    </recommendedName>
</protein>